<dbReference type="RefSeq" id="WP_143487178.1">
    <property type="nucleotide sequence ID" value="NZ_VJOY01000003.1"/>
</dbReference>
<proteinExistence type="predicted"/>
<reference evidence="3 4" key="1">
    <citation type="submission" date="2019-07" db="EMBL/GenBank/DDBJ databases">
        <title>Pseudomonas mangiferae sp. nov., isolated from bark of mango tree in Thailand.</title>
        <authorList>
            <person name="Srisuk N."/>
            <person name="Anurat P."/>
        </authorList>
    </citation>
    <scope>NUCLEOTIDE SEQUENCE [LARGE SCALE GENOMIC DNA]</scope>
    <source>
        <strain evidence="3 4">DMKU_BBB3-04</strain>
    </source>
</reference>
<dbReference type="CDD" id="cd01014">
    <property type="entry name" value="nicotinamidase_related"/>
    <property type="match status" value="1"/>
</dbReference>
<dbReference type="PANTHER" id="PTHR43540:SF6">
    <property type="entry name" value="ISOCHORISMATASE-LIKE DOMAIN-CONTAINING PROTEIN"/>
    <property type="match status" value="1"/>
</dbReference>
<dbReference type="InterPro" id="IPR050272">
    <property type="entry name" value="Isochorismatase-like_hydrls"/>
</dbReference>
<comment type="caution">
    <text evidence="3">The sequence shown here is derived from an EMBL/GenBank/DDBJ whole genome shotgun (WGS) entry which is preliminary data.</text>
</comment>
<dbReference type="GO" id="GO:0016787">
    <property type="term" value="F:hydrolase activity"/>
    <property type="evidence" value="ECO:0007669"/>
    <property type="project" value="UniProtKB-KW"/>
</dbReference>
<dbReference type="EMBL" id="VJOY01000003">
    <property type="protein sequence ID" value="TRX75786.1"/>
    <property type="molecule type" value="Genomic_DNA"/>
</dbReference>
<keyword evidence="1 3" id="KW-0378">Hydrolase</keyword>
<evidence type="ECO:0000256" key="1">
    <source>
        <dbReference type="ARBA" id="ARBA00022801"/>
    </source>
</evidence>
<dbReference type="InterPro" id="IPR036380">
    <property type="entry name" value="Isochorismatase-like_sf"/>
</dbReference>
<dbReference type="Pfam" id="PF00857">
    <property type="entry name" value="Isochorismatase"/>
    <property type="match status" value="1"/>
</dbReference>
<dbReference type="Gene3D" id="3.40.50.850">
    <property type="entry name" value="Isochorismatase-like"/>
    <property type="match status" value="1"/>
</dbReference>
<dbReference type="SUPFAM" id="SSF52499">
    <property type="entry name" value="Isochorismatase-like hydrolases"/>
    <property type="match status" value="1"/>
</dbReference>
<keyword evidence="4" id="KW-1185">Reference proteome</keyword>
<dbReference type="AlphaFoldDB" id="A0A553H232"/>
<evidence type="ECO:0000313" key="4">
    <source>
        <dbReference type="Proteomes" id="UP000315235"/>
    </source>
</evidence>
<dbReference type="OrthoDB" id="1157330at2"/>
<accession>A0A553H232</accession>
<gene>
    <name evidence="3" type="ORF">FM069_04935</name>
</gene>
<evidence type="ECO:0000259" key="2">
    <source>
        <dbReference type="Pfam" id="PF00857"/>
    </source>
</evidence>
<sequence>MSIRRALLVIDVQNEYFTGNLRIEYPDVRVSLPNILRAMDAAQAAGIPVVVLQHIQAEDAAVFARGSEMAALHPEVAARPHDLRVEKRLASALAGTGLGEWLRARDIDTLSVVGYMTHNCDDSTVRQAYHEGWTVELLADATGALSYANAAGRASAEEIHRVFTVVQHTGFAAVLDTETWCARVARGEPAERDGILASHRRALGQAG</sequence>
<dbReference type="PANTHER" id="PTHR43540">
    <property type="entry name" value="PEROXYUREIDOACRYLATE/UREIDOACRYLATE AMIDOHYDROLASE-RELATED"/>
    <property type="match status" value="1"/>
</dbReference>
<feature type="domain" description="Isochorismatase-like" evidence="2">
    <location>
        <begin position="6"/>
        <end position="149"/>
    </location>
</feature>
<dbReference type="InterPro" id="IPR000868">
    <property type="entry name" value="Isochorismatase-like_dom"/>
</dbReference>
<protein>
    <submittedName>
        <fullName evidence="3">Cysteine hydrolase</fullName>
    </submittedName>
</protein>
<dbReference type="Proteomes" id="UP000315235">
    <property type="component" value="Unassembled WGS sequence"/>
</dbReference>
<evidence type="ECO:0000313" key="3">
    <source>
        <dbReference type="EMBL" id="TRX75786.1"/>
    </source>
</evidence>
<organism evidence="3 4">
    <name type="scientific">Pseudomonas mangiferae</name>
    <dbReference type="NCBI Taxonomy" id="2593654"/>
    <lineage>
        <taxon>Bacteria</taxon>
        <taxon>Pseudomonadati</taxon>
        <taxon>Pseudomonadota</taxon>
        <taxon>Gammaproteobacteria</taxon>
        <taxon>Pseudomonadales</taxon>
        <taxon>Pseudomonadaceae</taxon>
        <taxon>Pseudomonas</taxon>
    </lineage>
</organism>
<name>A0A553H232_9PSED</name>